<evidence type="ECO:0000259" key="2">
    <source>
        <dbReference type="Pfam" id="PF17116"/>
    </source>
</evidence>
<accession>A0AB33J195</accession>
<keyword evidence="1" id="KW-0732">Signal</keyword>
<organism evidence="3">
    <name type="scientific">Prevotella sp. GTC17259</name>
    <dbReference type="NCBI Taxonomy" id="3236795"/>
    <lineage>
        <taxon>Bacteria</taxon>
        <taxon>Pseudomonadati</taxon>
        <taxon>Bacteroidota</taxon>
        <taxon>Bacteroidia</taxon>
        <taxon>Bacteroidales</taxon>
        <taxon>Prevotellaceae</taxon>
        <taxon>Prevotella</taxon>
    </lineage>
</organism>
<feature type="domain" description="Type 9 secretion system plug protein N-terminal" evidence="2">
    <location>
        <begin position="46"/>
        <end position="161"/>
    </location>
</feature>
<dbReference type="InterPro" id="IPR031345">
    <property type="entry name" value="T9SS_Plug_N"/>
</dbReference>
<dbReference type="EMBL" id="AP035787">
    <property type="protein sequence ID" value="BFO75449.1"/>
    <property type="molecule type" value="Genomic_DNA"/>
</dbReference>
<feature type="signal peptide" evidence="1">
    <location>
        <begin position="1"/>
        <end position="27"/>
    </location>
</feature>
<name>A0AB33J195_9BACT</name>
<reference evidence="3" key="1">
    <citation type="submission" date="2024-07" db="EMBL/GenBank/DDBJ databases">
        <title>Complete genome sequence of Prevotella sp. YM-2024 GTC17259.</title>
        <authorList>
            <person name="Hayashi M."/>
            <person name="Muto Y."/>
            <person name="Tanaka K."/>
            <person name="Niwa H."/>
        </authorList>
    </citation>
    <scope>NUCLEOTIDE SEQUENCE</scope>
    <source>
        <strain evidence="3">GTC17259</strain>
    </source>
</reference>
<gene>
    <name evidence="3" type="ORF">GTC17259_04990</name>
</gene>
<evidence type="ECO:0000256" key="1">
    <source>
        <dbReference type="SAM" id="SignalP"/>
    </source>
</evidence>
<dbReference type="AlphaFoldDB" id="A0AB33J195"/>
<proteinExistence type="predicted"/>
<feature type="chain" id="PRO_5044338901" evidence="1">
    <location>
        <begin position="28"/>
        <end position="418"/>
    </location>
</feature>
<protein>
    <submittedName>
        <fullName evidence="3">DUF5103 domain-containing protein</fullName>
    </submittedName>
</protein>
<sequence length="418" mass="48840">MQRQRIVTSLRHLILCFSCLIFHFTHAQRNEIYSDNIASLQISGVNELLPIYYMDSSTPLTIAFDELSHDYHHYAYKIEHCEYDWAVSKDLFENDYIDGFAEDNVIHNSQQSINTNILYTHYSFELPNKDCRFKIGGNYKITVYDQNNKTQPEFVVYIMVSEQTMGVNLNVITNTDIDINHSHQQVEMKVNYGNTTVINPHQQIKTVVLQNGRWEQKRMNPTPAYITSSGLQWSHSKDLIFDGGNEYRKFEILDNNHPTMGIESIKWDGSLFHAYIHLDEPRTSYVYDESANGAFFIRNSDNIDNDILSDYLQVHFRLKSPRLANPIHINGIWTNGMSNEKTMLSYNEEEQLYEATMLLKQGYYSYQYMQYHPNHGATFVPSEGNFFQTRNKYQALIYYRGSGDRTDRLLGIGLSNYQ</sequence>
<evidence type="ECO:0000313" key="3">
    <source>
        <dbReference type="EMBL" id="BFO75449.1"/>
    </source>
</evidence>
<dbReference type="Pfam" id="PF17116">
    <property type="entry name" value="T9SS_plug_1st"/>
    <property type="match status" value="1"/>
</dbReference>